<protein>
    <submittedName>
        <fullName evidence="2">Uncharacterized protein</fullName>
    </submittedName>
</protein>
<sequence length="60" mass="6974">MALNMGSLDERIKEAEITKIILHGRITLVYFFLCASSILKHRTIPNTIFFQEFVYSLRSP</sequence>
<keyword evidence="1" id="KW-1133">Transmembrane helix</keyword>
<accession>A0A2P2PI37</accession>
<keyword evidence="1" id="KW-0472">Membrane</keyword>
<name>A0A2P2PI37_RHIMU</name>
<keyword evidence="1" id="KW-0812">Transmembrane</keyword>
<evidence type="ECO:0000313" key="2">
    <source>
        <dbReference type="EMBL" id="MBX54373.1"/>
    </source>
</evidence>
<dbReference type="EMBL" id="GGEC01073889">
    <property type="protein sequence ID" value="MBX54373.1"/>
    <property type="molecule type" value="Transcribed_RNA"/>
</dbReference>
<evidence type="ECO:0000256" key="1">
    <source>
        <dbReference type="SAM" id="Phobius"/>
    </source>
</evidence>
<organism evidence="2">
    <name type="scientific">Rhizophora mucronata</name>
    <name type="common">Asiatic mangrove</name>
    <dbReference type="NCBI Taxonomy" id="61149"/>
    <lineage>
        <taxon>Eukaryota</taxon>
        <taxon>Viridiplantae</taxon>
        <taxon>Streptophyta</taxon>
        <taxon>Embryophyta</taxon>
        <taxon>Tracheophyta</taxon>
        <taxon>Spermatophyta</taxon>
        <taxon>Magnoliopsida</taxon>
        <taxon>eudicotyledons</taxon>
        <taxon>Gunneridae</taxon>
        <taxon>Pentapetalae</taxon>
        <taxon>rosids</taxon>
        <taxon>fabids</taxon>
        <taxon>Malpighiales</taxon>
        <taxon>Rhizophoraceae</taxon>
        <taxon>Rhizophora</taxon>
    </lineage>
</organism>
<feature type="transmembrane region" description="Helical" evidence="1">
    <location>
        <begin position="20"/>
        <end position="39"/>
    </location>
</feature>
<proteinExistence type="predicted"/>
<reference evidence="2" key="1">
    <citation type="submission" date="2018-02" db="EMBL/GenBank/DDBJ databases">
        <title>Rhizophora mucronata_Transcriptome.</title>
        <authorList>
            <person name="Meera S.P."/>
            <person name="Sreeshan A."/>
            <person name="Augustine A."/>
        </authorList>
    </citation>
    <scope>NUCLEOTIDE SEQUENCE</scope>
    <source>
        <tissue evidence="2">Leaf</tissue>
    </source>
</reference>
<dbReference type="AlphaFoldDB" id="A0A2P2PI37"/>